<dbReference type="InterPro" id="IPR008772">
    <property type="entry name" value="Phosphonate_metab_PhnH"/>
</dbReference>
<dbReference type="Pfam" id="PF05845">
    <property type="entry name" value="PhnH"/>
    <property type="match status" value="1"/>
</dbReference>
<dbReference type="Proteomes" id="UP001303285">
    <property type="component" value="Unassembled WGS sequence"/>
</dbReference>
<sequence length="49" mass="5666">MGLHTFHSDFYVKFCMENHQAYPQGVDVFLFTENSVMGLPRTAKSELNQ</sequence>
<evidence type="ECO:0000313" key="2">
    <source>
        <dbReference type="Proteomes" id="UP001303285"/>
    </source>
</evidence>
<comment type="caution">
    <text evidence="1">The sequence shown here is derived from an EMBL/GenBank/DDBJ whole genome shotgun (WGS) entry which is preliminary data.</text>
</comment>
<dbReference type="InterPro" id="IPR038058">
    <property type="entry name" value="PhnH-like_sp"/>
</dbReference>
<reference evidence="1 2" key="1">
    <citation type="submission" date="2023-12" db="EMBL/GenBank/DDBJ databases">
        <title>Baltic Sea Cyanobacteria.</title>
        <authorList>
            <person name="Delbaje E."/>
            <person name="Fewer D.P."/>
            <person name="Shishido T.K."/>
        </authorList>
    </citation>
    <scope>NUCLEOTIDE SEQUENCE [LARGE SCALE GENOMIC DNA]</scope>
    <source>
        <strain evidence="1 2">UHCC 0060</strain>
    </source>
</reference>
<dbReference type="EMBL" id="JAYGHK010000104">
    <property type="protein sequence ID" value="MEA5610463.1"/>
    <property type="molecule type" value="Genomic_DNA"/>
</dbReference>
<dbReference type="GO" id="GO:0016829">
    <property type="term" value="F:lyase activity"/>
    <property type="evidence" value="ECO:0007669"/>
    <property type="project" value="UniProtKB-KW"/>
</dbReference>
<protein>
    <submittedName>
        <fullName evidence="1">Phosphonate C-P lyase system protein PhnH</fullName>
    </submittedName>
</protein>
<accession>A0ABU5UVZ2</accession>
<name>A0ABU5UVZ2_NODSP</name>
<proteinExistence type="predicted"/>
<organism evidence="1 2">
    <name type="scientific">Nodularia spumigena UHCC 0060</name>
    <dbReference type="NCBI Taxonomy" id="3110300"/>
    <lineage>
        <taxon>Bacteria</taxon>
        <taxon>Bacillati</taxon>
        <taxon>Cyanobacteriota</taxon>
        <taxon>Cyanophyceae</taxon>
        <taxon>Nostocales</taxon>
        <taxon>Nodulariaceae</taxon>
        <taxon>Nodularia</taxon>
    </lineage>
</organism>
<dbReference type="Gene3D" id="3.40.50.11310">
    <property type="entry name" value="Bacterial phosphonate metabolism protein PhnH"/>
    <property type="match status" value="1"/>
</dbReference>
<keyword evidence="2" id="KW-1185">Reference proteome</keyword>
<gene>
    <name evidence="1" type="ORF">VB695_20715</name>
</gene>
<evidence type="ECO:0000313" key="1">
    <source>
        <dbReference type="EMBL" id="MEA5610463.1"/>
    </source>
</evidence>
<dbReference type="RefSeq" id="WP_269454102.1">
    <property type="nucleotide sequence ID" value="NZ_JAYGHK010000104.1"/>
</dbReference>
<keyword evidence="1" id="KW-0456">Lyase</keyword>
<dbReference type="SUPFAM" id="SSF159709">
    <property type="entry name" value="PhnH-like"/>
    <property type="match status" value="1"/>
</dbReference>